<sequence>MHVESTVIPNSRIDLTFMWRIDRLKCRSTINQNYEADQRSEILFQASVENFPNNSECNEQSNLSFKVNSGRKRIFASKA</sequence>
<dbReference type="AlphaFoldDB" id="A0A8X6G009"/>
<evidence type="ECO:0000313" key="2">
    <source>
        <dbReference type="Proteomes" id="UP000887116"/>
    </source>
</evidence>
<organism evidence="1 2">
    <name type="scientific">Trichonephila clavata</name>
    <name type="common">Joro spider</name>
    <name type="synonym">Nephila clavata</name>
    <dbReference type="NCBI Taxonomy" id="2740835"/>
    <lineage>
        <taxon>Eukaryota</taxon>
        <taxon>Metazoa</taxon>
        <taxon>Ecdysozoa</taxon>
        <taxon>Arthropoda</taxon>
        <taxon>Chelicerata</taxon>
        <taxon>Arachnida</taxon>
        <taxon>Araneae</taxon>
        <taxon>Araneomorphae</taxon>
        <taxon>Entelegynae</taxon>
        <taxon>Araneoidea</taxon>
        <taxon>Nephilidae</taxon>
        <taxon>Trichonephila</taxon>
    </lineage>
</organism>
<proteinExistence type="predicted"/>
<evidence type="ECO:0000313" key="1">
    <source>
        <dbReference type="EMBL" id="GFQ93232.1"/>
    </source>
</evidence>
<protein>
    <submittedName>
        <fullName evidence="1">Uncharacterized protein</fullName>
    </submittedName>
</protein>
<dbReference type="Proteomes" id="UP000887116">
    <property type="component" value="Unassembled WGS sequence"/>
</dbReference>
<name>A0A8X6G009_TRICU</name>
<comment type="caution">
    <text evidence="1">The sequence shown here is derived from an EMBL/GenBank/DDBJ whole genome shotgun (WGS) entry which is preliminary data.</text>
</comment>
<reference evidence="1" key="1">
    <citation type="submission" date="2020-07" db="EMBL/GenBank/DDBJ databases">
        <title>Multicomponent nature underlies the extraordinary mechanical properties of spider dragline silk.</title>
        <authorList>
            <person name="Kono N."/>
            <person name="Nakamura H."/>
            <person name="Mori M."/>
            <person name="Yoshida Y."/>
            <person name="Ohtoshi R."/>
            <person name="Malay A.D."/>
            <person name="Moran D.A.P."/>
            <person name="Tomita M."/>
            <person name="Numata K."/>
            <person name="Arakawa K."/>
        </authorList>
    </citation>
    <scope>NUCLEOTIDE SEQUENCE</scope>
</reference>
<gene>
    <name evidence="1" type="ORF">TNCT_739161</name>
</gene>
<keyword evidence="2" id="KW-1185">Reference proteome</keyword>
<dbReference type="EMBL" id="BMAO01014164">
    <property type="protein sequence ID" value="GFQ93232.1"/>
    <property type="molecule type" value="Genomic_DNA"/>
</dbReference>
<accession>A0A8X6G009</accession>